<dbReference type="EMBL" id="OY731406">
    <property type="protein sequence ID" value="CAJ1975423.1"/>
    <property type="molecule type" value="Genomic_DNA"/>
</dbReference>
<dbReference type="AlphaFoldDB" id="A0AA86T6L3"/>
<protein>
    <submittedName>
        <fullName evidence="1">Uncharacterized protein</fullName>
    </submittedName>
</protein>
<organism evidence="1 2">
    <name type="scientific">Sphenostylis stenocarpa</name>
    <dbReference type="NCBI Taxonomy" id="92480"/>
    <lineage>
        <taxon>Eukaryota</taxon>
        <taxon>Viridiplantae</taxon>
        <taxon>Streptophyta</taxon>
        <taxon>Embryophyta</taxon>
        <taxon>Tracheophyta</taxon>
        <taxon>Spermatophyta</taxon>
        <taxon>Magnoliopsida</taxon>
        <taxon>eudicotyledons</taxon>
        <taxon>Gunneridae</taxon>
        <taxon>Pentapetalae</taxon>
        <taxon>rosids</taxon>
        <taxon>fabids</taxon>
        <taxon>Fabales</taxon>
        <taxon>Fabaceae</taxon>
        <taxon>Papilionoideae</taxon>
        <taxon>50 kb inversion clade</taxon>
        <taxon>NPAAA clade</taxon>
        <taxon>indigoferoid/millettioid clade</taxon>
        <taxon>Phaseoleae</taxon>
        <taxon>Sphenostylis</taxon>
    </lineage>
</organism>
<proteinExistence type="predicted"/>
<dbReference type="Gramene" id="rna-AYBTSS11_LOCUS27538">
    <property type="protein sequence ID" value="CAJ1975423.1"/>
    <property type="gene ID" value="gene-AYBTSS11_LOCUS27538"/>
</dbReference>
<sequence>MKAHPNTKNGYWLKKLSIETRTYSILILSPLASTSVATSTRHGNGVKRLKAVNEKKGFAKALGERVRIAESESGEWIRREKKRDEIHGREILHRHMIK</sequence>
<keyword evidence="2" id="KW-1185">Reference proteome</keyword>
<evidence type="ECO:0000313" key="1">
    <source>
        <dbReference type="EMBL" id="CAJ1975423.1"/>
    </source>
</evidence>
<gene>
    <name evidence="1" type="ORF">AYBTSS11_LOCUS27538</name>
</gene>
<name>A0AA86T6L3_9FABA</name>
<dbReference type="Proteomes" id="UP001189624">
    <property type="component" value="Chromosome 9"/>
</dbReference>
<evidence type="ECO:0000313" key="2">
    <source>
        <dbReference type="Proteomes" id="UP001189624"/>
    </source>
</evidence>
<accession>A0AA86T6L3</accession>
<reference evidence="1" key="1">
    <citation type="submission" date="2023-10" db="EMBL/GenBank/DDBJ databases">
        <authorList>
            <person name="Domelevo Entfellner J.-B."/>
        </authorList>
    </citation>
    <scope>NUCLEOTIDE SEQUENCE</scope>
</reference>